<dbReference type="AlphaFoldDB" id="A0A923MM14"/>
<dbReference type="RefSeq" id="WP_187074255.1">
    <property type="nucleotide sequence ID" value="NZ_JACORT010000001.1"/>
</dbReference>
<dbReference type="Proteomes" id="UP000608513">
    <property type="component" value="Unassembled WGS sequence"/>
</dbReference>
<dbReference type="SUPFAM" id="SSF53850">
    <property type="entry name" value="Periplasmic binding protein-like II"/>
    <property type="match status" value="1"/>
</dbReference>
<dbReference type="PIRSF" id="PIRSF017082">
    <property type="entry name" value="YflP"/>
    <property type="match status" value="1"/>
</dbReference>
<dbReference type="PANTHER" id="PTHR42928:SF5">
    <property type="entry name" value="BLR1237 PROTEIN"/>
    <property type="match status" value="1"/>
</dbReference>
<dbReference type="InterPro" id="IPR042100">
    <property type="entry name" value="Bug_dom1"/>
</dbReference>
<name>A0A923MM14_9BURK</name>
<sequence>MITRRHFLGASAALPVLAGAPAFAQPGFPDKPVKIIVPLPPGSPPDVLARVAGEGLGKLWKQPVIVENRPGATGMIGMQAVARAAPDGHTVGVLFLTHTVLPSLMGPLPYDTSRDLAPIGNLVWLYNVLVVPAASPVQTLQQLLEGARKQPEALTYASGGNGSPAHLLAETFCQASGARMRHVPFRGPSEAVTALMGQQVTAMFATASVATTLVESGKLRALAVTSPERMAALPSVPTLAEAGMQGMELREWEGMVAPAGTPKAIVEQWNRDLFRVMGSADVRARLAQIGMTVAAPNSSEEFDALVRRELEHWGHFVKTKGLRPA</sequence>
<dbReference type="PANTHER" id="PTHR42928">
    <property type="entry name" value="TRICARBOXYLATE-BINDING PROTEIN"/>
    <property type="match status" value="1"/>
</dbReference>
<comment type="caution">
    <text evidence="3">The sequence shown here is derived from an EMBL/GenBank/DDBJ whole genome shotgun (WGS) entry which is preliminary data.</text>
</comment>
<dbReference type="Pfam" id="PF03401">
    <property type="entry name" value="TctC"/>
    <property type="match status" value="1"/>
</dbReference>
<comment type="similarity">
    <text evidence="1">Belongs to the UPF0065 (bug) family.</text>
</comment>
<evidence type="ECO:0000313" key="4">
    <source>
        <dbReference type="Proteomes" id="UP000608513"/>
    </source>
</evidence>
<feature type="chain" id="PRO_5037781412" evidence="2">
    <location>
        <begin position="25"/>
        <end position="325"/>
    </location>
</feature>
<reference evidence="3" key="1">
    <citation type="submission" date="2020-08" db="EMBL/GenBank/DDBJ databases">
        <title>Ramlibacter sp. USB13 16S ribosomal RNA gene genome sequencing and assembly.</title>
        <authorList>
            <person name="Kang M."/>
        </authorList>
    </citation>
    <scope>NUCLEOTIDE SEQUENCE</scope>
    <source>
        <strain evidence="3">USB13</strain>
    </source>
</reference>
<gene>
    <name evidence="3" type="ORF">H8N03_01005</name>
</gene>
<dbReference type="InterPro" id="IPR005064">
    <property type="entry name" value="BUG"/>
</dbReference>
<evidence type="ECO:0000256" key="2">
    <source>
        <dbReference type="SAM" id="SignalP"/>
    </source>
</evidence>
<dbReference type="Gene3D" id="3.40.190.150">
    <property type="entry name" value="Bordetella uptake gene, domain 1"/>
    <property type="match status" value="1"/>
</dbReference>
<organism evidence="3 4">
    <name type="scientific">Ramlibacter cellulosilyticus</name>
    <dbReference type="NCBI Taxonomy" id="2764187"/>
    <lineage>
        <taxon>Bacteria</taxon>
        <taxon>Pseudomonadati</taxon>
        <taxon>Pseudomonadota</taxon>
        <taxon>Betaproteobacteria</taxon>
        <taxon>Burkholderiales</taxon>
        <taxon>Comamonadaceae</taxon>
        <taxon>Ramlibacter</taxon>
    </lineage>
</organism>
<feature type="signal peptide" evidence="2">
    <location>
        <begin position="1"/>
        <end position="24"/>
    </location>
</feature>
<protein>
    <submittedName>
        <fullName evidence="3">Tripartite tricarboxylate transporter substrate binding protein</fullName>
    </submittedName>
</protein>
<evidence type="ECO:0000313" key="3">
    <source>
        <dbReference type="EMBL" id="MBC5781500.1"/>
    </source>
</evidence>
<dbReference type="CDD" id="cd13578">
    <property type="entry name" value="PBP2_Bug27"/>
    <property type="match status" value="1"/>
</dbReference>
<dbReference type="InterPro" id="IPR006311">
    <property type="entry name" value="TAT_signal"/>
</dbReference>
<dbReference type="InterPro" id="IPR019546">
    <property type="entry name" value="TAT_signal_bac_arc"/>
</dbReference>
<keyword evidence="4" id="KW-1185">Reference proteome</keyword>
<proteinExistence type="inferred from homology"/>
<evidence type="ECO:0000256" key="1">
    <source>
        <dbReference type="ARBA" id="ARBA00006987"/>
    </source>
</evidence>
<keyword evidence="2" id="KW-0732">Signal</keyword>
<accession>A0A923MM14</accession>
<dbReference type="Gene3D" id="3.40.190.10">
    <property type="entry name" value="Periplasmic binding protein-like II"/>
    <property type="match status" value="1"/>
</dbReference>
<dbReference type="EMBL" id="JACORT010000001">
    <property type="protein sequence ID" value="MBC5781500.1"/>
    <property type="molecule type" value="Genomic_DNA"/>
</dbReference>
<dbReference type="PROSITE" id="PS51318">
    <property type="entry name" value="TAT"/>
    <property type="match status" value="1"/>
</dbReference>
<dbReference type="NCBIfam" id="TIGR01409">
    <property type="entry name" value="TAT_signal_seq"/>
    <property type="match status" value="1"/>
</dbReference>